<evidence type="ECO:0000313" key="3">
    <source>
        <dbReference type="EMBL" id="GBP72901.1"/>
    </source>
</evidence>
<keyword evidence="2" id="KW-0472">Membrane</keyword>
<accession>A0A4C1Y9C5</accession>
<protein>
    <submittedName>
        <fullName evidence="3">Uncharacterized protein</fullName>
    </submittedName>
</protein>
<proteinExistence type="predicted"/>
<organism evidence="3 4">
    <name type="scientific">Eumeta variegata</name>
    <name type="common">Bagworm moth</name>
    <name type="synonym">Eumeta japonica</name>
    <dbReference type="NCBI Taxonomy" id="151549"/>
    <lineage>
        <taxon>Eukaryota</taxon>
        <taxon>Metazoa</taxon>
        <taxon>Ecdysozoa</taxon>
        <taxon>Arthropoda</taxon>
        <taxon>Hexapoda</taxon>
        <taxon>Insecta</taxon>
        <taxon>Pterygota</taxon>
        <taxon>Neoptera</taxon>
        <taxon>Endopterygota</taxon>
        <taxon>Lepidoptera</taxon>
        <taxon>Glossata</taxon>
        <taxon>Ditrysia</taxon>
        <taxon>Tineoidea</taxon>
        <taxon>Psychidae</taxon>
        <taxon>Oiketicinae</taxon>
        <taxon>Eumeta</taxon>
    </lineage>
</organism>
<feature type="region of interest" description="Disordered" evidence="1">
    <location>
        <begin position="111"/>
        <end position="133"/>
    </location>
</feature>
<dbReference type="EMBL" id="BGZK01001160">
    <property type="protein sequence ID" value="GBP72901.1"/>
    <property type="molecule type" value="Genomic_DNA"/>
</dbReference>
<name>A0A4C1Y9C5_EUMVA</name>
<keyword evidence="2" id="KW-1133">Transmembrane helix</keyword>
<sequence length="228" mass="25133">MAPRVEPGDFMNELTSDRSYDLSSSAILYVSLMTSLLLMSFIILCMKLAWIDYPIYGDISNESSAEEFDDFSLNELTFWYMMVLLVMLLVWLFLFCCLRLIGLGQKTRDAQQPRRMYGERGARAGSPSPPPTVFVTPHNIPPPPKYEMMAPPSYEEVVGVHYPNYSPATSDSNQVATSGQPITQPLTVSVAQLATSCHNITETNQHASPTTSGSSEQARTTTVAAASS</sequence>
<reference evidence="3 4" key="1">
    <citation type="journal article" date="2019" name="Commun. Biol.">
        <title>The bagworm genome reveals a unique fibroin gene that provides high tensile strength.</title>
        <authorList>
            <person name="Kono N."/>
            <person name="Nakamura H."/>
            <person name="Ohtoshi R."/>
            <person name="Tomita M."/>
            <person name="Numata K."/>
            <person name="Arakawa K."/>
        </authorList>
    </citation>
    <scope>NUCLEOTIDE SEQUENCE [LARGE SCALE GENOMIC DNA]</scope>
</reference>
<feature type="transmembrane region" description="Helical" evidence="2">
    <location>
        <begin position="78"/>
        <end position="101"/>
    </location>
</feature>
<feature type="region of interest" description="Disordered" evidence="1">
    <location>
        <begin position="201"/>
        <end position="228"/>
    </location>
</feature>
<feature type="transmembrane region" description="Helical" evidence="2">
    <location>
        <begin position="26"/>
        <end position="51"/>
    </location>
</feature>
<dbReference type="AlphaFoldDB" id="A0A4C1Y9C5"/>
<evidence type="ECO:0000256" key="1">
    <source>
        <dbReference type="SAM" id="MobiDB-lite"/>
    </source>
</evidence>
<evidence type="ECO:0000256" key="2">
    <source>
        <dbReference type="SAM" id="Phobius"/>
    </source>
</evidence>
<keyword evidence="2" id="KW-0812">Transmembrane</keyword>
<keyword evidence="4" id="KW-1185">Reference proteome</keyword>
<evidence type="ECO:0000313" key="4">
    <source>
        <dbReference type="Proteomes" id="UP000299102"/>
    </source>
</evidence>
<dbReference type="OrthoDB" id="7390946at2759"/>
<comment type="caution">
    <text evidence="3">The sequence shown here is derived from an EMBL/GenBank/DDBJ whole genome shotgun (WGS) entry which is preliminary data.</text>
</comment>
<gene>
    <name evidence="3" type="ORF">EVAR_63462_1</name>
</gene>
<dbReference type="Proteomes" id="UP000299102">
    <property type="component" value="Unassembled WGS sequence"/>
</dbReference>
<feature type="compositionally biased region" description="Basic and acidic residues" evidence="1">
    <location>
        <begin position="111"/>
        <end position="122"/>
    </location>
</feature>